<sequence length="163" mass="18436">MKIAIREATQQEDSLIAKHFYHMSKDIGVADDAINPDWLDIIVQFIEQARQDLFYKAFVAEVEGVIVGSTSCQLYTVRGLYPNILKQQFRKTGYIWGVYVEPAYRRQGIAKQLISTTVNYLKEIGCTRVRLDASTMGQPVYESLGFSSGNAMQLDLIDTAFIP</sequence>
<dbReference type="InterPro" id="IPR039143">
    <property type="entry name" value="GNPNAT1-like"/>
</dbReference>
<dbReference type="Gene3D" id="3.40.630.30">
    <property type="match status" value="1"/>
</dbReference>
<dbReference type="Proteomes" id="UP000503129">
    <property type="component" value="Chromosome"/>
</dbReference>
<organism evidence="2 3">
    <name type="scientific">Brasilonema sennae CENA114</name>
    <dbReference type="NCBI Taxonomy" id="415709"/>
    <lineage>
        <taxon>Bacteria</taxon>
        <taxon>Bacillati</taxon>
        <taxon>Cyanobacteriota</taxon>
        <taxon>Cyanophyceae</taxon>
        <taxon>Nostocales</taxon>
        <taxon>Scytonemataceae</taxon>
        <taxon>Brasilonema</taxon>
        <taxon>Bromeliae group (in: Brasilonema)</taxon>
    </lineage>
</organism>
<dbReference type="RefSeq" id="WP_169268850.1">
    <property type="nucleotide sequence ID" value="NZ_CAWOXK010000001.1"/>
</dbReference>
<dbReference type="Pfam" id="PF00583">
    <property type="entry name" value="Acetyltransf_1"/>
    <property type="match status" value="1"/>
</dbReference>
<evidence type="ECO:0000313" key="2">
    <source>
        <dbReference type="EMBL" id="QDL11360.1"/>
    </source>
</evidence>
<keyword evidence="2" id="KW-0808">Transferase</keyword>
<dbReference type="PROSITE" id="PS51186">
    <property type="entry name" value="GNAT"/>
    <property type="match status" value="1"/>
</dbReference>
<reference evidence="2 3" key="1">
    <citation type="submission" date="2018-06" db="EMBL/GenBank/DDBJ databases">
        <title>Comparative genomics of Brasilonema spp. strains.</title>
        <authorList>
            <person name="Alvarenga D.O."/>
            <person name="Fiore M.F."/>
            <person name="Varani A.M."/>
        </authorList>
    </citation>
    <scope>NUCLEOTIDE SEQUENCE [LARGE SCALE GENOMIC DNA]</scope>
    <source>
        <strain evidence="2 3">CENA114</strain>
    </source>
</reference>
<gene>
    <name evidence="2" type="ORF">DP114_28785</name>
</gene>
<dbReference type="PANTHER" id="PTHR13355">
    <property type="entry name" value="GLUCOSAMINE 6-PHOSPHATE N-ACETYLTRANSFERASE"/>
    <property type="match status" value="1"/>
</dbReference>
<name>A0A856MMP3_9CYAN</name>
<dbReference type="CDD" id="cd04301">
    <property type="entry name" value="NAT_SF"/>
    <property type="match status" value="1"/>
</dbReference>
<evidence type="ECO:0000259" key="1">
    <source>
        <dbReference type="PROSITE" id="PS51186"/>
    </source>
</evidence>
<keyword evidence="3" id="KW-1185">Reference proteome</keyword>
<dbReference type="KEGG" id="bsen:DP114_28785"/>
<dbReference type="GO" id="GO:0008080">
    <property type="term" value="F:N-acetyltransferase activity"/>
    <property type="evidence" value="ECO:0007669"/>
    <property type="project" value="TreeGrafter"/>
</dbReference>
<evidence type="ECO:0000313" key="3">
    <source>
        <dbReference type="Proteomes" id="UP000503129"/>
    </source>
</evidence>
<feature type="domain" description="N-acetyltransferase" evidence="1">
    <location>
        <begin position="3"/>
        <end position="163"/>
    </location>
</feature>
<dbReference type="EMBL" id="CP030118">
    <property type="protein sequence ID" value="QDL11360.1"/>
    <property type="molecule type" value="Genomic_DNA"/>
</dbReference>
<protein>
    <submittedName>
        <fullName evidence="2">GNAT family N-acetyltransferase</fullName>
    </submittedName>
</protein>
<dbReference type="InterPro" id="IPR016181">
    <property type="entry name" value="Acyl_CoA_acyltransferase"/>
</dbReference>
<proteinExistence type="predicted"/>
<dbReference type="SUPFAM" id="SSF55729">
    <property type="entry name" value="Acyl-CoA N-acyltransferases (Nat)"/>
    <property type="match status" value="1"/>
</dbReference>
<dbReference type="PANTHER" id="PTHR13355:SF15">
    <property type="entry name" value="GCN5-RELATED N-ACETYLTRANSFERASE 3, CHLOROPLASTIC"/>
    <property type="match status" value="1"/>
</dbReference>
<dbReference type="AlphaFoldDB" id="A0A856MMP3"/>
<accession>A0A856MMP3</accession>
<dbReference type="InterPro" id="IPR000182">
    <property type="entry name" value="GNAT_dom"/>
</dbReference>